<dbReference type="KEGG" id="rpd:RPD_3517"/>
<dbReference type="AlphaFoldDB" id="Q133J9"/>
<evidence type="ECO:0000313" key="3">
    <source>
        <dbReference type="Proteomes" id="UP000001818"/>
    </source>
</evidence>
<sequence>MVTVLRTPPRPQLVRQPRVHGATPMKNILARFVKDESGATAIEYGLIAAGIALAIIAAVNGLGTALNARFGSVSSQLK</sequence>
<keyword evidence="1" id="KW-1133">Transmembrane helix</keyword>
<dbReference type="Proteomes" id="UP000001818">
    <property type="component" value="Chromosome"/>
</dbReference>
<evidence type="ECO:0000313" key="2">
    <source>
        <dbReference type="EMBL" id="ABE40740.1"/>
    </source>
</evidence>
<gene>
    <name evidence="2" type="ordered locus">RPD_3517</name>
</gene>
<keyword evidence="1" id="KW-0472">Membrane</keyword>
<dbReference type="EMBL" id="CP000283">
    <property type="protein sequence ID" value="ABE40740.1"/>
    <property type="molecule type" value="Genomic_DNA"/>
</dbReference>
<dbReference type="STRING" id="316057.RPD_3517"/>
<dbReference type="eggNOG" id="COG3847">
    <property type="taxonomic scope" value="Bacteria"/>
</dbReference>
<dbReference type="HOGENOM" id="CLU_171854_3_3_5"/>
<protein>
    <submittedName>
        <fullName evidence="2">Flp/Fap pilin component</fullName>
    </submittedName>
</protein>
<feature type="transmembrane region" description="Helical" evidence="1">
    <location>
        <begin position="44"/>
        <end position="68"/>
    </location>
</feature>
<proteinExistence type="predicted"/>
<reference evidence="2 3" key="1">
    <citation type="submission" date="2006-03" db="EMBL/GenBank/DDBJ databases">
        <title>Complete sequence of Rhodopseudomonas palustris BisB5.</title>
        <authorList>
            <consortium name="US DOE Joint Genome Institute"/>
            <person name="Copeland A."/>
            <person name="Lucas S."/>
            <person name="Lapidus A."/>
            <person name="Barry K."/>
            <person name="Detter J.C."/>
            <person name="Glavina del Rio T."/>
            <person name="Hammon N."/>
            <person name="Israni S."/>
            <person name="Dalin E."/>
            <person name="Tice H."/>
            <person name="Pitluck S."/>
            <person name="Chain P."/>
            <person name="Malfatti S."/>
            <person name="Shin M."/>
            <person name="Vergez L."/>
            <person name="Schmutz J."/>
            <person name="Larimer F."/>
            <person name="Land M."/>
            <person name="Hauser L."/>
            <person name="Pelletier D.A."/>
            <person name="Kyrpides N."/>
            <person name="Lykidis A."/>
            <person name="Oda Y."/>
            <person name="Harwood C.S."/>
            <person name="Richardson P."/>
        </authorList>
    </citation>
    <scope>NUCLEOTIDE SEQUENCE [LARGE SCALE GENOMIC DNA]</scope>
    <source>
        <strain evidence="2 3">BisB5</strain>
    </source>
</reference>
<organism evidence="2 3">
    <name type="scientific">Rhodopseudomonas palustris (strain BisB5)</name>
    <dbReference type="NCBI Taxonomy" id="316057"/>
    <lineage>
        <taxon>Bacteria</taxon>
        <taxon>Pseudomonadati</taxon>
        <taxon>Pseudomonadota</taxon>
        <taxon>Alphaproteobacteria</taxon>
        <taxon>Hyphomicrobiales</taxon>
        <taxon>Nitrobacteraceae</taxon>
        <taxon>Rhodopseudomonas</taxon>
    </lineage>
</organism>
<accession>Q133J9</accession>
<dbReference type="Pfam" id="PF04964">
    <property type="entry name" value="Flp_Fap"/>
    <property type="match status" value="1"/>
</dbReference>
<dbReference type="InterPro" id="IPR007047">
    <property type="entry name" value="Flp_Fap"/>
</dbReference>
<name>Q133J9_RHOPS</name>
<evidence type="ECO:0000256" key="1">
    <source>
        <dbReference type="SAM" id="Phobius"/>
    </source>
</evidence>
<keyword evidence="1" id="KW-0812">Transmembrane</keyword>